<dbReference type="GeneID" id="107458740"/>
<dbReference type="KEGG" id="adu:107458740"/>
<organism evidence="2 3">
    <name type="scientific">Arachis duranensis</name>
    <name type="common">Wild peanut</name>
    <dbReference type="NCBI Taxonomy" id="130453"/>
    <lineage>
        <taxon>Eukaryota</taxon>
        <taxon>Viridiplantae</taxon>
        <taxon>Streptophyta</taxon>
        <taxon>Embryophyta</taxon>
        <taxon>Tracheophyta</taxon>
        <taxon>Spermatophyta</taxon>
        <taxon>Magnoliopsida</taxon>
        <taxon>eudicotyledons</taxon>
        <taxon>Gunneridae</taxon>
        <taxon>Pentapetalae</taxon>
        <taxon>rosids</taxon>
        <taxon>fabids</taxon>
        <taxon>Fabales</taxon>
        <taxon>Fabaceae</taxon>
        <taxon>Papilionoideae</taxon>
        <taxon>50 kb inversion clade</taxon>
        <taxon>dalbergioids sensu lato</taxon>
        <taxon>Dalbergieae</taxon>
        <taxon>Pterocarpus clade</taxon>
        <taxon>Arachis</taxon>
    </lineage>
</organism>
<gene>
    <name evidence="3" type="primary">LOC107458740</name>
</gene>
<dbReference type="PANTHER" id="PTHR33067">
    <property type="entry name" value="RNA-DIRECTED DNA POLYMERASE-RELATED"/>
    <property type="match status" value="1"/>
</dbReference>
<dbReference type="AlphaFoldDB" id="A0A6P4B5C3"/>
<evidence type="ECO:0000313" key="3">
    <source>
        <dbReference type="RefSeq" id="XP_015932426.1"/>
    </source>
</evidence>
<sequence>MKTAQEAQDLIDMVANNQYFYSSERHHNTTPKRGVMELEGVNVIPAQNKQMHQQIQHQMEMMAKRIDGLQLAAPQEKKKEVKPYVPKLPYPQKFNEENKEKQYSKFLEIFKTLHINIPFIEALEQMPLYAKFMKEVLTKKRPLKEGQIVKMTMECSAVFQRGLPVKKDDPGSFHIPCTIGNKTIEKSFCDLGASINLMPLSLMRKLQILELKSTRIALQMANKSIKQALGVVEKVFPSDTKKNPRGETKNVRWEECKAITLRSEETLEEETSRPSEHTQGVPKEKLEEIEQRIDHSERKEPMEKEILKPYMPKAPFPQRLRSGEKEKTYSRFLDKFTSLYVIIPFIESLQQMPSYIKCMKELLTKKSTLKDGQTIVMTKESTALIKKDLPTKKKDPGSFHIPCAIRDTMIEREFYDLGASINLMPLSLMRKLQINELKPINVTL</sequence>
<evidence type="ECO:0000313" key="2">
    <source>
        <dbReference type="Proteomes" id="UP000515211"/>
    </source>
</evidence>
<dbReference type="InterPro" id="IPR021109">
    <property type="entry name" value="Peptidase_aspartic_dom_sf"/>
</dbReference>
<dbReference type="Proteomes" id="UP000515211">
    <property type="component" value="Chromosome 7"/>
</dbReference>
<keyword evidence="2" id="KW-1185">Reference proteome</keyword>
<accession>A0A6P4B5C3</accession>
<dbReference type="Gene3D" id="2.40.70.10">
    <property type="entry name" value="Acid Proteases"/>
    <property type="match status" value="2"/>
</dbReference>
<protein>
    <submittedName>
        <fullName evidence="3">Uncharacterized protein LOC107458740</fullName>
    </submittedName>
</protein>
<dbReference type="PANTHER" id="PTHR33067:SF31">
    <property type="entry name" value="RNA-DIRECTED DNA POLYMERASE"/>
    <property type="match status" value="1"/>
</dbReference>
<reference evidence="2" key="1">
    <citation type="journal article" date="2016" name="Nat. Genet.">
        <title>The genome sequences of Arachis duranensis and Arachis ipaensis, the diploid ancestors of cultivated peanut.</title>
        <authorList>
            <person name="Bertioli D.J."/>
            <person name="Cannon S.B."/>
            <person name="Froenicke L."/>
            <person name="Huang G."/>
            <person name="Farmer A.D."/>
            <person name="Cannon E.K."/>
            <person name="Liu X."/>
            <person name="Gao D."/>
            <person name="Clevenger J."/>
            <person name="Dash S."/>
            <person name="Ren L."/>
            <person name="Moretzsohn M.C."/>
            <person name="Shirasawa K."/>
            <person name="Huang W."/>
            <person name="Vidigal B."/>
            <person name="Abernathy B."/>
            <person name="Chu Y."/>
            <person name="Niederhuth C.E."/>
            <person name="Umale P."/>
            <person name="Araujo A.C."/>
            <person name="Kozik A."/>
            <person name="Kim K.D."/>
            <person name="Burow M.D."/>
            <person name="Varshney R.K."/>
            <person name="Wang X."/>
            <person name="Zhang X."/>
            <person name="Barkley N."/>
            <person name="Guimaraes P.M."/>
            <person name="Isobe S."/>
            <person name="Guo B."/>
            <person name="Liao B."/>
            <person name="Stalker H.T."/>
            <person name="Schmitz R.J."/>
            <person name="Scheffler B.E."/>
            <person name="Leal-Bertioli S.C."/>
            <person name="Xun X."/>
            <person name="Jackson S.A."/>
            <person name="Michelmore R."/>
            <person name="Ozias-Akins P."/>
        </authorList>
    </citation>
    <scope>NUCLEOTIDE SEQUENCE [LARGE SCALE GENOMIC DNA]</scope>
    <source>
        <strain evidence="2">cv. V14167</strain>
    </source>
</reference>
<name>A0A6P4B5C3_ARADU</name>
<reference evidence="3" key="2">
    <citation type="submission" date="2025-08" db="UniProtKB">
        <authorList>
            <consortium name="RefSeq"/>
        </authorList>
    </citation>
    <scope>IDENTIFICATION</scope>
    <source>
        <tissue evidence="3">Whole plant</tissue>
    </source>
</reference>
<feature type="region of interest" description="Disordered" evidence="1">
    <location>
        <begin position="264"/>
        <end position="286"/>
    </location>
</feature>
<proteinExistence type="predicted"/>
<dbReference type="RefSeq" id="XP_015932426.1">
    <property type="nucleotide sequence ID" value="XM_016076940.1"/>
</dbReference>
<evidence type="ECO:0000256" key="1">
    <source>
        <dbReference type="SAM" id="MobiDB-lite"/>
    </source>
</evidence>